<comment type="caution">
    <text evidence="2">The sequence shown here is derived from an EMBL/GenBank/DDBJ whole genome shotgun (WGS) entry which is preliminary data.</text>
</comment>
<keyword evidence="3" id="KW-1185">Reference proteome</keyword>
<gene>
    <name evidence="2" type="ORF">IV203_029503</name>
</gene>
<dbReference type="EMBL" id="JAGRRH010000007">
    <property type="protein sequence ID" value="KAG7366833.1"/>
    <property type="molecule type" value="Genomic_DNA"/>
</dbReference>
<keyword evidence="1" id="KW-0812">Transmembrane</keyword>
<keyword evidence="1" id="KW-1133">Transmembrane helix</keyword>
<dbReference type="OrthoDB" id="104418at2759"/>
<keyword evidence="1" id="KW-0472">Membrane</keyword>
<dbReference type="AlphaFoldDB" id="A0A9K3LQV0"/>
<dbReference type="GO" id="GO:0003964">
    <property type="term" value="F:RNA-directed DNA polymerase activity"/>
    <property type="evidence" value="ECO:0007669"/>
    <property type="project" value="UniProtKB-KW"/>
</dbReference>
<feature type="transmembrane region" description="Helical" evidence="1">
    <location>
        <begin position="106"/>
        <end position="125"/>
    </location>
</feature>
<keyword evidence="2" id="KW-0548">Nucleotidyltransferase</keyword>
<proteinExistence type="predicted"/>
<evidence type="ECO:0000256" key="1">
    <source>
        <dbReference type="SAM" id="Phobius"/>
    </source>
</evidence>
<reference evidence="2" key="1">
    <citation type="journal article" date="2021" name="Sci. Rep.">
        <title>Diploid genomic architecture of Nitzschia inconspicua, an elite biomass production diatom.</title>
        <authorList>
            <person name="Oliver A."/>
            <person name="Podell S."/>
            <person name="Pinowska A."/>
            <person name="Traller J.C."/>
            <person name="Smith S.R."/>
            <person name="McClure R."/>
            <person name="Beliaev A."/>
            <person name="Bohutskyi P."/>
            <person name="Hill E.A."/>
            <person name="Rabines A."/>
            <person name="Zheng H."/>
            <person name="Allen L.Z."/>
            <person name="Kuo A."/>
            <person name="Grigoriev I.V."/>
            <person name="Allen A.E."/>
            <person name="Hazlebeck D."/>
            <person name="Allen E.E."/>
        </authorList>
    </citation>
    <scope>NUCLEOTIDE SEQUENCE</scope>
    <source>
        <strain evidence="2">Hildebrandi</strain>
    </source>
</reference>
<keyword evidence="2" id="KW-0808">Transferase</keyword>
<sequence length="617" mass="69135">MIDDAYAEWYKARFGITLRKKDFTGLNVWLCRSPHWCRRSNQNGPVERAHLTVANALRAMLLGAGLDPRFWPYAFHHFLRITNATPSLDQDKSLLRSFVVQKRTSLASALLIALCGSALLVVAVLSSCQTHAKMFSLDFSRIQLHLQRVQSGEPFPAEVDYAAVEEFTAFVNPFSHTLLESLNIPSSNRSPTFGFDLLTDELNNHVFVTKILPGSPVSRIRSSSKATNNTLRGAYLVAFNDVLVFTKEQALLEFRKAFDSNFSSLSLTFAPEKRLTMAELRRAIADHREPSLFTDSALPDEETPVLTLDAIRSICSPRFPESDFSSVPVEHLATAIHAVTSTAITSAEQALGFFTRSKLQRLSTWPDWQRGEFRQLDRMHDLGMIGAPVAAPPGAIILRLHWQYQIKRSGERRSRSCCDDGSLRAAPLLHQVASTYSSCVEQPIQRMFFALAVAHDMWVYGGDATDAFAHFPPPETPTFIMVDDAYAEWYKARFGIALDRNMVLLVLHALQGHPESGCLWQTYIKKILSLPELSFKSTTHHDRTIYSSAFEGEPILLLRQVDDFALACHRKSTGKAVYDYIGKAFQQPNEAQPPLPFLGSSATAMESTCTKRRITLS</sequence>
<protein>
    <submittedName>
        <fullName evidence="2">Reverse transcriptase RNA-dependent DNA polymerase</fullName>
    </submittedName>
</protein>
<evidence type="ECO:0000313" key="2">
    <source>
        <dbReference type="EMBL" id="KAG7366833.1"/>
    </source>
</evidence>
<keyword evidence="2" id="KW-0695">RNA-directed DNA polymerase</keyword>
<organism evidence="2 3">
    <name type="scientific">Nitzschia inconspicua</name>
    <dbReference type="NCBI Taxonomy" id="303405"/>
    <lineage>
        <taxon>Eukaryota</taxon>
        <taxon>Sar</taxon>
        <taxon>Stramenopiles</taxon>
        <taxon>Ochrophyta</taxon>
        <taxon>Bacillariophyta</taxon>
        <taxon>Bacillariophyceae</taxon>
        <taxon>Bacillariophycidae</taxon>
        <taxon>Bacillariales</taxon>
        <taxon>Bacillariaceae</taxon>
        <taxon>Nitzschia</taxon>
    </lineage>
</organism>
<dbReference type="Proteomes" id="UP000693970">
    <property type="component" value="Unassembled WGS sequence"/>
</dbReference>
<accession>A0A9K3LQV0</accession>
<name>A0A9K3LQV0_9STRA</name>
<reference evidence="2" key="2">
    <citation type="submission" date="2021-04" db="EMBL/GenBank/DDBJ databases">
        <authorList>
            <person name="Podell S."/>
        </authorList>
    </citation>
    <scope>NUCLEOTIDE SEQUENCE</scope>
    <source>
        <strain evidence="2">Hildebrandi</strain>
    </source>
</reference>
<evidence type="ECO:0000313" key="3">
    <source>
        <dbReference type="Proteomes" id="UP000693970"/>
    </source>
</evidence>